<dbReference type="Proteomes" id="UP000094112">
    <property type="component" value="Unassembled WGS sequence"/>
</dbReference>
<evidence type="ECO:0000313" key="2">
    <source>
        <dbReference type="EMBL" id="ODQ57557.1"/>
    </source>
</evidence>
<dbReference type="AlphaFoldDB" id="A0A1E3NYA6"/>
<reference evidence="2 3" key="1">
    <citation type="journal article" date="2016" name="Proc. Natl. Acad. Sci. U.S.A.">
        <title>Comparative genomics of biotechnologically important yeasts.</title>
        <authorList>
            <person name="Riley R."/>
            <person name="Haridas S."/>
            <person name="Wolfe K.H."/>
            <person name="Lopes M.R."/>
            <person name="Hittinger C.T."/>
            <person name="Goeker M."/>
            <person name="Salamov A.A."/>
            <person name="Wisecaver J.H."/>
            <person name="Long T.M."/>
            <person name="Calvey C.H."/>
            <person name="Aerts A.L."/>
            <person name="Barry K.W."/>
            <person name="Choi C."/>
            <person name="Clum A."/>
            <person name="Coughlan A.Y."/>
            <person name="Deshpande S."/>
            <person name="Douglass A.P."/>
            <person name="Hanson S.J."/>
            <person name="Klenk H.-P."/>
            <person name="LaButti K.M."/>
            <person name="Lapidus A."/>
            <person name="Lindquist E.A."/>
            <person name="Lipzen A.M."/>
            <person name="Meier-Kolthoff J.P."/>
            <person name="Ohm R.A."/>
            <person name="Otillar R.P."/>
            <person name="Pangilinan J.L."/>
            <person name="Peng Y."/>
            <person name="Rokas A."/>
            <person name="Rosa C.A."/>
            <person name="Scheuner C."/>
            <person name="Sibirny A.A."/>
            <person name="Slot J.C."/>
            <person name="Stielow J.B."/>
            <person name="Sun H."/>
            <person name="Kurtzman C.P."/>
            <person name="Blackwell M."/>
            <person name="Grigoriev I.V."/>
            <person name="Jeffries T.W."/>
        </authorList>
    </citation>
    <scope>NUCLEOTIDE SEQUENCE [LARGE SCALE GENOMIC DNA]</scope>
    <source>
        <strain evidence="3">ATCC 58044 / CBS 1984 / NCYC 433 / NRRL Y-366-8</strain>
    </source>
</reference>
<feature type="domain" description="Bacteriophage T5 Orf172 DNA-binding" evidence="1">
    <location>
        <begin position="102"/>
        <end position="229"/>
    </location>
</feature>
<evidence type="ECO:0000259" key="1">
    <source>
        <dbReference type="Pfam" id="PF10544"/>
    </source>
</evidence>
<evidence type="ECO:0000313" key="3">
    <source>
        <dbReference type="Proteomes" id="UP000094112"/>
    </source>
</evidence>
<proteinExistence type="predicted"/>
<dbReference type="InterPro" id="IPR053006">
    <property type="entry name" value="Meiosis_regulatory"/>
</dbReference>
<dbReference type="RefSeq" id="XP_019036764.1">
    <property type="nucleotide sequence ID" value="XM_019185139.1"/>
</dbReference>
<dbReference type="GeneID" id="30202385"/>
<dbReference type="PANTHER" id="PTHR28094">
    <property type="entry name" value="MEIOTICALLY UP-REGULATED GENE 113 PROTEIN"/>
    <property type="match status" value="1"/>
</dbReference>
<protein>
    <recommendedName>
        <fullName evidence="1">Bacteriophage T5 Orf172 DNA-binding domain-containing protein</fullName>
    </recommendedName>
</protein>
<accession>A0A1E3NYA6</accession>
<sequence>MTHSQCNGTTIKGQRCKIKISNGEKYCHYHQNQAKHNFKHDTYQSTNLSLQHARTKDYQRGYIYVYTLQHLLSKSPKKQGWLQVKKLAKVDNVSKWKVFDPKKYILLKIGLTTGTVTQRLKQWEAKCNHSVVYVDPYVDYSSSLAALFSKLNISKNHHELKHYDVLNHGFFTPIHLAKIEKAIHKSLWELYGRGDIICHGCSNDTKEHGIHVEWFMVKRKDLKLVFKLIDEICDSFIKT</sequence>
<name>A0A1E3NYA6_WICAA</name>
<dbReference type="PANTHER" id="PTHR28094:SF1">
    <property type="entry name" value="MEIOTICALLY UP-REGULATED GENE 113 PROTEIN"/>
    <property type="match status" value="1"/>
</dbReference>
<keyword evidence="3" id="KW-1185">Reference proteome</keyword>
<dbReference type="InterPro" id="IPR018306">
    <property type="entry name" value="Phage_T5_Orf172_DNA-bd"/>
</dbReference>
<gene>
    <name evidence="2" type="ORF">WICANDRAFT_80891</name>
</gene>
<dbReference type="EMBL" id="KV454213">
    <property type="protein sequence ID" value="ODQ57557.1"/>
    <property type="molecule type" value="Genomic_DNA"/>
</dbReference>
<organism evidence="2 3">
    <name type="scientific">Wickerhamomyces anomalus (strain ATCC 58044 / CBS 1984 / NCYC 433 / NRRL Y-366-8)</name>
    <name type="common">Yeast</name>
    <name type="synonym">Hansenula anomala</name>
    <dbReference type="NCBI Taxonomy" id="683960"/>
    <lineage>
        <taxon>Eukaryota</taxon>
        <taxon>Fungi</taxon>
        <taxon>Dikarya</taxon>
        <taxon>Ascomycota</taxon>
        <taxon>Saccharomycotina</taxon>
        <taxon>Saccharomycetes</taxon>
        <taxon>Phaffomycetales</taxon>
        <taxon>Wickerhamomycetaceae</taxon>
        <taxon>Wickerhamomyces</taxon>
    </lineage>
</organism>
<dbReference type="OrthoDB" id="4074785at2759"/>
<dbReference type="Pfam" id="PF10544">
    <property type="entry name" value="T5orf172"/>
    <property type="match status" value="1"/>
</dbReference>